<dbReference type="EMBL" id="RJJE01000011">
    <property type="protein sequence ID" value="RNI28912.1"/>
    <property type="molecule type" value="Genomic_DNA"/>
</dbReference>
<organism evidence="1 2">
    <name type="scientific">Rufibacter immobilis</name>
    <dbReference type="NCBI Taxonomy" id="1348778"/>
    <lineage>
        <taxon>Bacteria</taxon>
        <taxon>Pseudomonadati</taxon>
        <taxon>Bacteroidota</taxon>
        <taxon>Cytophagia</taxon>
        <taxon>Cytophagales</taxon>
        <taxon>Hymenobacteraceae</taxon>
        <taxon>Rufibacter</taxon>
    </lineage>
</organism>
<evidence type="ECO:0008006" key="3">
    <source>
        <dbReference type="Google" id="ProtNLM"/>
    </source>
</evidence>
<dbReference type="OrthoDB" id="1493906at2"/>
<keyword evidence="2" id="KW-1185">Reference proteome</keyword>
<evidence type="ECO:0000313" key="1">
    <source>
        <dbReference type="EMBL" id="RNI28912.1"/>
    </source>
</evidence>
<name>A0A3M9MTR5_9BACT</name>
<dbReference type="AlphaFoldDB" id="A0A3M9MTR5"/>
<dbReference type="PROSITE" id="PS51257">
    <property type="entry name" value="PROKAR_LIPOPROTEIN"/>
    <property type="match status" value="1"/>
</dbReference>
<reference evidence="1 2" key="1">
    <citation type="submission" date="2018-11" db="EMBL/GenBank/DDBJ databases">
        <title>Rufibacter latericius sp. nov., isolated from water in Baiyang Lake.</title>
        <authorList>
            <person name="Yang Y."/>
        </authorList>
    </citation>
    <scope>NUCLEOTIDE SEQUENCE [LARGE SCALE GENOMIC DNA]</scope>
    <source>
        <strain evidence="1 2">MCC P1</strain>
    </source>
</reference>
<protein>
    <recommendedName>
        <fullName evidence="3">Lipoprotein</fullName>
    </recommendedName>
</protein>
<dbReference type="RefSeq" id="WP_123133518.1">
    <property type="nucleotide sequence ID" value="NZ_RJJE01000011.1"/>
</dbReference>
<gene>
    <name evidence="1" type="ORF">EFA69_12765</name>
</gene>
<evidence type="ECO:0000313" key="2">
    <source>
        <dbReference type="Proteomes" id="UP000271010"/>
    </source>
</evidence>
<sequence>MSLKKFSFLVAVLLIGCSEAKDCDCIGDNEIMIQEASSNKLITQLSRVDHGAFGYDVTLKVCDTSKKLIEAIGLRGEDYLPSIDSIVGKTIYLHYSFPSRHNSKPIDRDIEFESVALGEALIHSESLQFNYIIRNKK</sequence>
<accession>A0A3M9MTR5</accession>
<comment type="caution">
    <text evidence="1">The sequence shown here is derived from an EMBL/GenBank/DDBJ whole genome shotgun (WGS) entry which is preliminary data.</text>
</comment>
<proteinExistence type="predicted"/>
<dbReference type="Proteomes" id="UP000271010">
    <property type="component" value="Unassembled WGS sequence"/>
</dbReference>